<dbReference type="Proteomes" id="UP001363035">
    <property type="component" value="Unassembled WGS sequence"/>
</dbReference>
<evidence type="ECO:0000259" key="2">
    <source>
        <dbReference type="PROSITE" id="PS50894"/>
    </source>
</evidence>
<evidence type="ECO:0000313" key="4">
    <source>
        <dbReference type="Proteomes" id="UP001363035"/>
    </source>
</evidence>
<dbReference type="SUPFAM" id="SSF47226">
    <property type="entry name" value="Histidine-containing phosphotransfer domain, HPT domain"/>
    <property type="match status" value="1"/>
</dbReference>
<name>A0ABU8I3J6_9SPHI</name>
<dbReference type="InterPro" id="IPR008207">
    <property type="entry name" value="Sig_transdc_His_kin_Hpt_dom"/>
</dbReference>
<feature type="domain" description="HPt" evidence="2">
    <location>
        <begin position="19"/>
        <end position="118"/>
    </location>
</feature>
<evidence type="ECO:0000313" key="3">
    <source>
        <dbReference type="EMBL" id="MEI5984284.1"/>
    </source>
</evidence>
<keyword evidence="4" id="KW-1185">Reference proteome</keyword>
<dbReference type="Pfam" id="PF01627">
    <property type="entry name" value="Hpt"/>
    <property type="match status" value="1"/>
</dbReference>
<evidence type="ECO:0000256" key="1">
    <source>
        <dbReference type="PROSITE-ProRule" id="PRU00110"/>
    </source>
</evidence>
<dbReference type="EMBL" id="JAYLLN010000008">
    <property type="protein sequence ID" value="MEI5984284.1"/>
    <property type="molecule type" value="Genomic_DNA"/>
</dbReference>
<protein>
    <submittedName>
        <fullName evidence="3">Hpt domain-containing protein</fullName>
    </submittedName>
</protein>
<dbReference type="Gene3D" id="1.20.120.160">
    <property type="entry name" value="HPT domain"/>
    <property type="match status" value="1"/>
</dbReference>
<dbReference type="RefSeq" id="WP_134776996.1">
    <property type="nucleotide sequence ID" value="NZ_JAYLLN010000008.1"/>
</dbReference>
<comment type="caution">
    <text evidence="3">The sequence shown here is derived from an EMBL/GenBank/DDBJ whole genome shotgun (WGS) entry which is preliminary data.</text>
</comment>
<dbReference type="InterPro" id="IPR036641">
    <property type="entry name" value="HPT_dom_sf"/>
</dbReference>
<gene>
    <name evidence="3" type="ORF">VJ786_05140</name>
</gene>
<organism evidence="3 4">
    <name type="scientific">Sphingobacterium tenebrionis</name>
    <dbReference type="NCBI Taxonomy" id="3111775"/>
    <lineage>
        <taxon>Bacteria</taxon>
        <taxon>Pseudomonadati</taxon>
        <taxon>Bacteroidota</taxon>
        <taxon>Sphingobacteriia</taxon>
        <taxon>Sphingobacteriales</taxon>
        <taxon>Sphingobacteriaceae</taxon>
        <taxon>Sphingobacterium</taxon>
    </lineage>
</organism>
<proteinExistence type="predicted"/>
<keyword evidence="1" id="KW-0597">Phosphoprotein</keyword>
<sequence>MNTYNIIDADIIQSNMMNNTEVIKQMISMFLGQGKEDFKALQKLVENKDFAGIKSKAHHIKPTMEYIGASSLRYQFQELENLVTSGAAYTALKSHFTIMERDFKEAMEELEDYASTLS</sequence>
<reference evidence="3 4" key="1">
    <citation type="submission" date="2024-01" db="EMBL/GenBank/DDBJ databases">
        <title>Sphingobacterium tenebrionis sp. nov., a novel endophyte isolated from tenebrio molitor intestines.</title>
        <authorList>
            <person name="Zhang C."/>
        </authorList>
    </citation>
    <scope>NUCLEOTIDE SEQUENCE [LARGE SCALE GENOMIC DNA]</scope>
    <source>
        <strain evidence="3 4">PU5-4</strain>
    </source>
</reference>
<feature type="modified residue" description="Phosphohistidine" evidence="1">
    <location>
        <position position="58"/>
    </location>
</feature>
<accession>A0ABU8I3J6</accession>
<dbReference type="PROSITE" id="PS50894">
    <property type="entry name" value="HPT"/>
    <property type="match status" value="1"/>
</dbReference>